<gene>
    <name evidence="2" type="ORF">Alo02nite_44100</name>
    <name evidence="3" type="ORF">BJ964_002182</name>
</gene>
<reference evidence="2 5" key="2">
    <citation type="submission" date="2021-01" db="EMBL/GenBank/DDBJ databases">
        <title>Whole genome shotgun sequence of Actinoplanes lobatus NBRC 12513.</title>
        <authorList>
            <person name="Komaki H."/>
            <person name="Tamura T."/>
        </authorList>
    </citation>
    <scope>NUCLEOTIDE SEQUENCE [LARGE SCALE GENOMIC DNA]</scope>
    <source>
        <strain evidence="2 5">NBRC 12513</strain>
    </source>
</reference>
<sequence>MGALALVASLFTPPLPYGPAAEDTIAAISAAGDPLAEVTRLVADGARQRRIPANVTPEITTANGDVPRVYPDGCSITYAGTRQENACTYGDPNGREAIYLIGDSHGAHWFPAFDTVARDRGMRFVSLTKTGCQVPSVTVYNKVLKRAYTECVAWREWVIEKIRRDRPAMVVMSSNSSDEGGLIDADGERAPAGDDRLWVDGWRATISRLQAPGRQLVMISDTPWPYRSAPDCAAVHPRELTACGRPAGRSLQEPARRAAVAGTAASLGVTVIDPMPWFCTRTFCPVVVGNVLVYKDFNHISTGYARALAPLIAAELPVTAPQRPQRRS</sequence>
<dbReference type="AlphaFoldDB" id="A0A7W7MF93"/>
<dbReference type="InterPro" id="IPR043968">
    <property type="entry name" value="SGNH"/>
</dbReference>
<reference evidence="3 4" key="1">
    <citation type="submission" date="2020-08" db="EMBL/GenBank/DDBJ databases">
        <title>Sequencing the genomes of 1000 actinobacteria strains.</title>
        <authorList>
            <person name="Klenk H.-P."/>
        </authorList>
    </citation>
    <scope>NUCLEOTIDE SEQUENCE [LARGE SCALE GENOMIC DNA]</scope>
    <source>
        <strain evidence="3 4">DSM 43150</strain>
    </source>
</reference>
<dbReference type="RefSeq" id="WP_188120574.1">
    <property type="nucleotide sequence ID" value="NZ_BOMP01000071.1"/>
</dbReference>
<dbReference type="Pfam" id="PF19040">
    <property type="entry name" value="SGNH"/>
    <property type="match status" value="1"/>
</dbReference>
<protein>
    <recommendedName>
        <fullName evidence="1">SGNH domain-containing protein</fullName>
    </recommendedName>
</protein>
<proteinExistence type="predicted"/>
<evidence type="ECO:0000313" key="2">
    <source>
        <dbReference type="EMBL" id="GIE41512.1"/>
    </source>
</evidence>
<comment type="caution">
    <text evidence="3">The sequence shown here is derived from an EMBL/GenBank/DDBJ whole genome shotgun (WGS) entry which is preliminary data.</text>
</comment>
<evidence type="ECO:0000259" key="1">
    <source>
        <dbReference type="Pfam" id="PF19040"/>
    </source>
</evidence>
<feature type="domain" description="SGNH" evidence="1">
    <location>
        <begin position="77"/>
        <end position="313"/>
    </location>
</feature>
<evidence type="ECO:0000313" key="4">
    <source>
        <dbReference type="Proteomes" id="UP000590511"/>
    </source>
</evidence>
<name>A0A7W7MF93_9ACTN</name>
<organism evidence="3 4">
    <name type="scientific">Actinoplanes lobatus</name>
    <dbReference type="NCBI Taxonomy" id="113568"/>
    <lineage>
        <taxon>Bacteria</taxon>
        <taxon>Bacillati</taxon>
        <taxon>Actinomycetota</taxon>
        <taxon>Actinomycetes</taxon>
        <taxon>Micromonosporales</taxon>
        <taxon>Micromonosporaceae</taxon>
        <taxon>Actinoplanes</taxon>
    </lineage>
</organism>
<accession>A0A7W7MF93</accession>
<evidence type="ECO:0000313" key="3">
    <source>
        <dbReference type="EMBL" id="MBB4748021.1"/>
    </source>
</evidence>
<dbReference type="Proteomes" id="UP000590511">
    <property type="component" value="Unassembled WGS sequence"/>
</dbReference>
<dbReference type="Proteomes" id="UP000631312">
    <property type="component" value="Unassembled WGS sequence"/>
</dbReference>
<keyword evidence="5" id="KW-1185">Reference proteome</keyword>
<dbReference type="EMBL" id="BOMP01000071">
    <property type="protein sequence ID" value="GIE41512.1"/>
    <property type="molecule type" value="Genomic_DNA"/>
</dbReference>
<evidence type="ECO:0000313" key="5">
    <source>
        <dbReference type="Proteomes" id="UP000631312"/>
    </source>
</evidence>
<dbReference type="EMBL" id="JACHNC010000001">
    <property type="protein sequence ID" value="MBB4748021.1"/>
    <property type="molecule type" value="Genomic_DNA"/>
</dbReference>